<dbReference type="FunFam" id="2.30.30.30:FF:000003">
    <property type="entry name" value="Elongation factor P"/>
    <property type="match status" value="1"/>
</dbReference>
<name>A0A2H0YTD8_9BACT</name>
<dbReference type="Gene3D" id="2.40.50.140">
    <property type="entry name" value="Nucleic acid-binding proteins"/>
    <property type="match status" value="2"/>
</dbReference>
<comment type="similarity">
    <text evidence="3 7 9">Belongs to the elongation factor P family.</text>
</comment>
<dbReference type="Pfam" id="PF08207">
    <property type="entry name" value="EFP_N"/>
    <property type="match status" value="1"/>
</dbReference>
<comment type="subcellular location">
    <subcellularLocation>
        <location evidence="1 7">Cytoplasm</location>
    </subcellularLocation>
</comment>
<dbReference type="AlphaFoldDB" id="A0A2H0YTD8"/>
<evidence type="ECO:0000256" key="2">
    <source>
        <dbReference type="ARBA" id="ARBA00004815"/>
    </source>
</evidence>
<evidence type="ECO:0000256" key="9">
    <source>
        <dbReference type="RuleBase" id="RU004389"/>
    </source>
</evidence>
<dbReference type="EMBL" id="PEXV01000051">
    <property type="protein sequence ID" value="PIS41771.1"/>
    <property type="molecule type" value="Genomic_DNA"/>
</dbReference>
<dbReference type="SMART" id="SM01185">
    <property type="entry name" value="EFP"/>
    <property type="match status" value="1"/>
</dbReference>
<dbReference type="PIRSF" id="PIRSF005901">
    <property type="entry name" value="EF-P"/>
    <property type="match status" value="1"/>
</dbReference>
<keyword evidence="6 7" id="KW-0648">Protein biosynthesis</keyword>
<dbReference type="FunFam" id="2.40.50.140:FF:000004">
    <property type="entry name" value="Elongation factor P"/>
    <property type="match status" value="1"/>
</dbReference>
<dbReference type="SMART" id="SM00841">
    <property type="entry name" value="Elong-fact-P_C"/>
    <property type="match status" value="1"/>
</dbReference>
<protein>
    <recommendedName>
        <fullName evidence="7 8">Elongation factor P</fullName>
        <shortName evidence="7">EF-P</shortName>
    </recommendedName>
</protein>
<dbReference type="InterPro" id="IPR001059">
    <property type="entry name" value="Transl_elong_P/YeiP_cen"/>
</dbReference>
<dbReference type="InterPro" id="IPR020599">
    <property type="entry name" value="Transl_elong_fac_P/YeiP"/>
</dbReference>
<evidence type="ECO:0000256" key="1">
    <source>
        <dbReference type="ARBA" id="ARBA00004496"/>
    </source>
</evidence>
<dbReference type="PANTHER" id="PTHR30053">
    <property type="entry name" value="ELONGATION FACTOR P"/>
    <property type="match status" value="1"/>
</dbReference>
<evidence type="ECO:0000256" key="4">
    <source>
        <dbReference type="ARBA" id="ARBA00022490"/>
    </source>
</evidence>
<dbReference type="HAMAP" id="MF_00141">
    <property type="entry name" value="EF_P"/>
    <property type="match status" value="1"/>
</dbReference>
<evidence type="ECO:0000256" key="5">
    <source>
        <dbReference type="ARBA" id="ARBA00022768"/>
    </source>
</evidence>
<comment type="caution">
    <text evidence="12">The sequence shown here is derived from an EMBL/GenBank/DDBJ whole genome shotgun (WGS) entry which is preliminary data.</text>
</comment>
<dbReference type="Pfam" id="PF09285">
    <property type="entry name" value="Elong-fact-P_C"/>
    <property type="match status" value="1"/>
</dbReference>
<dbReference type="CDD" id="cd04470">
    <property type="entry name" value="S1_EF-P_repeat_1"/>
    <property type="match status" value="1"/>
</dbReference>
<feature type="domain" description="Translation elongation factor P/YeiP central" evidence="11">
    <location>
        <begin position="67"/>
        <end position="121"/>
    </location>
</feature>
<dbReference type="Gene3D" id="2.30.30.30">
    <property type="match status" value="1"/>
</dbReference>
<feature type="domain" description="Elongation factor P C-terminal" evidence="10">
    <location>
        <begin position="129"/>
        <end position="184"/>
    </location>
</feature>
<keyword evidence="5 7" id="KW-0251">Elongation factor</keyword>
<proteinExistence type="inferred from homology"/>
<dbReference type="GO" id="GO:0003746">
    <property type="term" value="F:translation elongation factor activity"/>
    <property type="evidence" value="ECO:0007669"/>
    <property type="project" value="UniProtKB-UniRule"/>
</dbReference>
<comment type="pathway">
    <text evidence="2 7">Protein biosynthesis; polypeptide chain elongation.</text>
</comment>
<dbReference type="UniPathway" id="UPA00345"/>
<reference evidence="13" key="1">
    <citation type="submission" date="2017-09" db="EMBL/GenBank/DDBJ databases">
        <title>Depth-based differentiation of microbial function through sediment-hosted aquifers and enrichment of novel symbionts in the deep terrestrial subsurface.</title>
        <authorList>
            <person name="Probst A.J."/>
            <person name="Ladd B."/>
            <person name="Jarett J.K."/>
            <person name="Geller-Mcgrath D.E."/>
            <person name="Sieber C.M.K."/>
            <person name="Emerson J.B."/>
            <person name="Anantharaman K."/>
            <person name="Thomas B.C."/>
            <person name="Malmstrom R."/>
            <person name="Stieglmeier M."/>
            <person name="Klingl A."/>
            <person name="Woyke T."/>
            <person name="Ryan C.M."/>
            <person name="Banfield J.F."/>
        </authorList>
    </citation>
    <scope>NUCLEOTIDE SEQUENCE [LARGE SCALE GENOMIC DNA]</scope>
</reference>
<comment type="function">
    <text evidence="7">Involved in peptide bond synthesis. Stimulates efficient translation and peptide-bond synthesis on native or reconstituted 70S ribosomes in vitro. Probably functions indirectly by altering the affinity of the ribosome for aminoacyl-tRNA, thus increasing their reactivity as acceptors for peptidyl transferase.</text>
</comment>
<dbReference type="InterPro" id="IPR011768">
    <property type="entry name" value="Transl_elongation_fac_P"/>
</dbReference>
<evidence type="ECO:0000259" key="11">
    <source>
        <dbReference type="SMART" id="SM01185"/>
    </source>
</evidence>
<dbReference type="Proteomes" id="UP000228711">
    <property type="component" value="Unassembled WGS sequence"/>
</dbReference>
<dbReference type="Pfam" id="PF01132">
    <property type="entry name" value="EFP"/>
    <property type="match status" value="1"/>
</dbReference>
<accession>A0A2H0YTD8</accession>
<organism evidence="12 13">
    <name type="scientific">Candidatus Kerfeldbacteria bacterium CG08_land_8_20_14_0_20_42_7</name>
    <dbReference type="NCBI Taxonomy" id="2014245"/>
    <lineage>
        <taxon>Bacteria</taxon>
        <taxon>Candidatus Kerfeldiibacteriota</taxon>
    </lineage>
</organism>
<dbReference type="SUPFAM" id="SSF50249">
    <property type="entry name" value="Nucleic acid-binding proteins"/>
    <property type="match status" value="2"/>
</dbReference>
<sequence>MYDMNDLRVGTFIQFNGEPYEIVDSSHMKMGRGKAVMRTKLRHLVTGNTLENTFKANDRIPEADLSHSKASFLYGDDESLHFMDQTSFEQFFISKKSFEEKARFLKDGLMVDVMLIDGTPATVQIPKKIEYVVKDAPPGVKGDTATNVFKTVTLENDLEIRVPLFINTGDKIIVNTDTGDYTERAN</sequence>
<keyword evidence="4 7" id="KW-0963">Cytoplasm</keyword>
<dbReference type="NCBIfam" id="TIGR00038">
    <property type="entry name" value="efp"/>
    <property type="match status" value="1"/>
</dbReference>
<evidence type="ECO:0000259" key="10">
    <source>
        <dbReference type="SMART" id="SM00841"/>
    </source>
</evidence>
<dbReference type="InterPro" id="IPR015365">
    <property type="entry name" value="Elong-fact-P_C"/>
</dbReference>
<dbReference type="CDD" id="cd05794">
    <property type="entry name" value="S1_EF-P_repeat_2"/>
    <property type="match status" value="1"/>
</dbReference>
<dbReference type="InterPro" id="IPR014722">
    <property type="entry name" value="Rib_uL2_dom2"/>
</dbReference>
<dbReference type="GO" id="GO:0043043">
    <property type="term" value="P:peptide biosynthetic process"/>
    <property type="evidence" value="ECO:0007669"/>
    <property type="project" value="InterPro"/>
</dbReference>
<dbReference type="InterPro" id="IPR012340">
    <property type="entry name" value="NA-bd_OB-fold"/>
</dbReference>
<evidence type="ECO:0000313" key="12">
    <source>
        <dbReference type="EMBL" id="PIS41771.1"/>
    </source>
</evidence>
<dbReference type="FunFam" id="2.40.50.140:FF:000009">
    <property type="entry name" value="Elongation factor P"/>
    <property type="match status" value="1"/>
</dbReference>
<evidence type="ECO:0000256" key="6">
    <source>
        <dbReference type="ARBA" id="ARBA00022917"/>
    </source>
</evidence>
<evidence type="ECO:0000313" key="13">
    <source>
        <dbReference type="Proteomes" id="UP000228711"/>
    </source>
</evidence>
<dbReference type="PANTHER" id="PTHR30053:SF14">
    <property type="entry name" value="TRANSLATION ELONGATION FACTOR KOW-LIKE DOMAIN-CONTAINING PROTEIN"/>
    <property type="match status" value="1"/>
</dbReference>
<evidence type="ECO:0000256" key="7">
    <source>
        <dbReference type="HAMAP-Rule" id="MF_00141"/>
    </source>
</evidence>
<dbReference type="InterPro" id="IPR013185">
    <property type="entry name" value="Transl_elong_KOW-like"/>
</dbReference>
<evidence type="ECO:0000256" key="3">
    <source>
        <dbReference type="ARBA" id="ARBA00009479"/>
    </source>
</evidence>
<dbReference type="SUPFAM" id="SSF50104">
    <property type="entry name" value="Translation proteins SH3-like domain"/>
    <property type="match status" value="1"/>
</dbReference>
<dbReference type="NCBIfam" id="NF001810">
    <property type="entry name" value="PRK00529.1"/>
    <property type="match status" value="1"/>
</dbReference>
<dbReference type="InterPro" id="IPR008991">
    <property type="entry name" value="Translation_prot_SH3-like_sf"/>
</dbReference>
<evidence type="ECO:0000256" key="8">
    <source>
        <dbReference type="NCBIfam" id="TIGR00038"/>
    </source>
</evidence>
<gene>
    <name evidence="7 12" type="primary">efp</name>
    <name evidence="12" type="ORF">COT25_01360</name>
</gene>
<dbReference type="GO" id="GO:0005829">
    <property type="term" value="C:cytosol"/>
    <property type="evidence" value="ECO:0007669"/>
    <property type="project" value="UniProtKB-ARBA"/>
</dbReference>